<feature type="compositionally biased region" description="Polar residues" evidence="1">
    <location>
        <begin position="1"/>
        <end position="10"/>
    </location>
</feature>
<reference evidence="3" key="1">
    <citation type="submission" date="2020-01" db="EMBL/GenBank/DDBJ databases">
        <title>Sphingomonas sp. strain CSW-10.</title>
        <authorList>
            <person name="Chen W.-M."/>
        </authorList>
    </citation>
    <scope>NUCLEOTIDE SEQUENCE [LARGE SCALE GENOMIC DNA]</scope>
    <source>
        <strain evidence="3">FSY-8</strain>
    </source>
</reference>
<evidence type="ECO:0000313" key="3">
    <source>
        <dbReference type="Proteomes" id="UP000753724"/>
    </source>
</evidence>
<feature type="region of interest" description="Disordered" evidence="1">
    <location>
        <begin position="1"/>
        <end position="22"/>
    </location>
</feature>
<gene>
    <name evidence="2" type="ORF">GTZ99_10490</name>
</gene>
<proteinExistence type="predicted"/>
<name>A0ABW9XES4_9SPHN</name>
<dbReference type="Proteomes" id="UP000753724">
    <property type="component" value="Unassembled WGS sequence"/>
</dbReference>
<comment type="caution">
    <text evidence="2">The sequence shown here is derived from an EMBL/GenBank/DDBJ whole genome shotgun (WGS) entry which is preliminary data.</text>
</comment>
<organism evidence="2 3">
    <name type="scientific">Novosphingobium ovatum</name>
    <dbReference type="NCBI Taxonomy" id="1908523"/>
    <lineage>
        <taxon>Bacteria</taxon>
        <taxon>Pseudomonadati</taxon>
        <taxon>Pseudomonadota</taxon>
        <taxon>Alphaproteobacteria</taxon>
        <taxon>Sphingomonadales</taxon>
        <taxon>Sphingomonadaceae</taxon>
        <taxon>Novosphingobium</taxon>
    </lineage>
</organism>
<sequence>MDINHSQYQDRVQPADWDDDDIGEEVLPTVGQDERRMQVRAYNHWAGLLGDGAVPPIAALKLDHVPDIAINAVLLDLSADEADPGISWLGAKLALESGVDRLAVTRLADVPGQSLTARIGTHYRQVLINHAPVGFEGECVNQRGATIMYRGILLPFADAAGRIAHALCVANWKEVADAGLSAQLLREIGGAFALDLPVERDLTPEVPLELWADGPLADIGAMVDATPDPAQALGELLDVARALARAAGSGGERNRHALYAAIGGAHDFALAAQDVPHALADLIAQAGLTAQARAPLIPLVKLVFGAAYDKTRLTEYATVLTHAQRLGLGQGELTAYLTVAPGGLKGIITEERRLRLSGERPPRAMEPAFPLDDLAGAPTCAPAQLALDGEYAVAVLRRLPDGRIVVVGQTLEDPRLLADLARRVA</sequence>
<dbReference type="RefSeq" id="WP_161718646.1">
    <property type="nucleotide sequence ID" value="NZ_JAAAPO010000004.1"/>
</dbReference>
<dbReference type="EMBL" id="JAAAPO010000004">
    <property type="protein sequence ID" value="NBC36983.1"/>
    <property type="molecule type" value="Genomic_DNA"/>
</dbReference>
<accession>A0ABW9XES4</accession>
<evidence type="ECO:0000256" key="1">
    <source>
        <dbReference type="SAM" id="MobiDB-lite"/>
    </source>
</evidence>
<protein>
    <submittedName>
        <fullName evidence="2">Uncharacterized protein</fullName>
    </submittedName>
</protein>
<evidence type="ECO:0000313" key="2">
    <source>
        <dbReference type="EMBL" id="NBC36983.1"/>
    </source>
</evidence>
<keyword evidence="3" id="KW-1185">Reference proteome</keyword>